<organism evidence="1">
    <name type="scientific">Rhipicephalus zambeziensis</name>
    <dbReference type="NCBI Taxonomy" id="60191"/>
    <lineage>
        <taxon>Eukaryota</taxon>
        <taxon>Metazoa</taxon>
        <taxon>Ecdysozoa</taxon>
        <taxon>Arthropoda</taxon>
        <taxon>Chelicerata</taxon>
        <taxon>Arachnida</taxon>
        <taxon>Acari</taxon>
        <taxon>Parasitiformes</taxon>
        <taxon>Ixodida</taxon>
        <taxon>Ixodoidea</taxon>
        <taxon>Ixodidae</taxon>
        <taxon>Rhipicephalinae</taxon>
        <taxon>Rhipicephalus</taxon>
        <taxon>Rhipicephalus</taxon>
    </lineage>
</organism>
<accession>A0A224YFU5</accession>
<dbReference type="AlphaFoldDB" id="A0A224YFU5"/>
<sequence length="110" mass="12483">MSCAFRRNAYKNVTQLCITFLVLSTRIRWVTATNKMPLAARSRNRRPSFPTLHLRAPSPFCTYPSCLSSISVSRTLHRVASRRAVHYGALDLTEPIGCYSPFLLKDVFFG</sequence>
<protein>
    <submittedName>
        <fullName evidence="1">Uncharacterized protein</fullName>
    </submittedName>
</protein>
<dbReference type="EMBL" id="GFPF01001474">
    <property type="protein sequence ID" value="MAA12620.1"/>
    <property type="molecule type" value="Transcribed_RNA"/>
</dbReference>
<proteinExistence type="predicted"/>
<name>A0A224YFU5_9ACAR</name>
<reference evidence="1" key="1">
    <citation type="journal article" date="2017" name="Parasit. Vectors">
        <title>Sialotranscriptomics of Rhipicephalus zambeziensis reveals intricate expression profiles of secretory proteins and suggests tight temporal transcriptional regulation during blood-feeding.</title>
        <authorList>
            <person name="de Castro M.H."/>
            <person name="de Klerk D."/>
            <person name="Pienaar R."/>
            <person name="Rees D.J.G."/>
            <person name="Mans B.J."/>
        </authorList>
    </citation>
    <scope>NUCLEOTIDE SEQUENCE</scope>
    <source>
        <tissue evidence="1">Salivary glands</tissue>
    </source>
</reference>
<evidence type="ECO:0000313" key="1">
    <source>
        <dbReference type="EMBL" id="MAA12620.1"/>
    </source>
</evidence>